<evidence type="ECO:0000313" key="3">
    <source>
        <dbReference type="EMBL" id="PUE60519.1"/>
    </source>
</evidence>
<dbReference type="InterPro" id="IPR011990">
    <property type="entry name" value="TPR-like_helical_dom_sf"/>
</dbReference>
<accession>A0A315ETD4</accession>
<dbReference type="Pfam" id="PF13414">
    <property type="entry name" value="TPR_11"/>
    <property type="match status" value="1"/>
</dbReference>
<dbReference type="Gene3D" id="1.25.40.10">
    <property type="entry name" value="Tetratricopeptide repeat domain"/>
    <property type="match status" value="1"/>
</dbReference>
<dbReference type="Proteomes" id="UP000251341">
    <property type="component" value="Unassembled WGS sequence"/>
</dbReference>
<evidence type="ECO:0000256" key="2">
    <source>
        <dbReference type="SAM" id="SignalP"/>
    </source>
</evidence>
<dbReference type="EMBL" id="NESP01000001">
    <property type="protein sequence ID" value="PUE60519.1"/>
    <property type="molecule type" value="Genomic_DNA"/>
</dbReference>
<name>A0A315ETD4_9BURK</name>
<organism evidence="3 4">
    <name type="scientific">Limnohabitans curvus</name>
    <dbReference type="NCBI Taxonomy" id="323423"/>
    <lineage>
        <taxon>Bacteria</taxon>
        <taxon>Pseudomonadati</taxon>
        <taxon>Pseudomonadota</taxon>
        <taxon>Betaproteobacteria</taxon>
        <taxon>Burkholderiales</taxon>
        <taxon>Comamonadaceae</taxon>
        <taxon>Limnohabitans</taxon>
    </lineage>
</organism>
<feature type="repeat" description="TPR" evidence="1">
    <location>
        <begin position="45"/>
        <end position="78"/>
    </location>
</feature>
<dbReference type="InterPro" id="IPR019734">
    <property type="entry name" value="TPR_rpt"/>
</dbReference>
<evidence type="ECO:0000256" key="1">
    <source>
        <dbReference type="PROSITE-ProRule" id="PRU00339"/>
    </source>
</evidence>
<dbReference type="PROSITE" id="PS50005">
    <property type="entry name" value="TPR"/>
    <property type="match status" value="1"/>
</dbReference>
<feature type="chain" id="PRO_5016466819" evidence="2">
    <location>
        <begin position="23"/>
        <end position="179"/>
    </location>
</feature>
<comment type="caution">
    <text evidence="3">The sequence shown here is derived from an EMBL/GenBank/DDBJ whole genome shotgun (WGS) entry which is preliminary data.</text>
</comment>
<gene>
    <name evidence="3" type="ORF">B9Z44_13640</name>
</gene>
<dbReference type="PROSITE" id="PS51257">
    <property type="entry name" value="PROKAR_LIPOPROTEIN"/>
    <property type="match status" value="1"/>
</dbReference>
<dbReference type="SUPFAM" id="SSF48452">
    <property type="entry name" value="TPR-like"/>
    <property type="match status" value="1"/>
</dbReference>
<protein>
    <submittedName>
        <fullName evidence="3">Uncharacterized protein</fullName>
    </submittedName>
</protein>
<dbReference type="SMART" id="SM00028">
    <property type="entry name" value="TPR"/>
    <property type="match status" value="2"/>
</dbReference>
<keyword evidence="4" id="KW-1185">Reference proteome</keyword>
<keyword evidence="1" id="KW-0802">TPR repeat</keyword>
<reference evidence="3 4" key="1">
    <citation type="submission" date="2017-04" db="EMBL/GenBank/DDBJ databases">
        <title>Unexpected and diverse lifestyles within the genus Limnohabitans.</title>
        <authorList>
            <person name="Kasalicky V."/>
            <person name="Mehrshad M."/>
            <person name="Andrei S.-A."/>
            <person name="Salcher M."/>
            <person name="Kratochvilova H."/>
            <person name="Simek K."/>
            <person name="Ghai R."/>
        </authorList>
    </citation>
    <scope>NUCLEOTIDE SEQUENCE [LARGE SCALE GENOMIC DNA]</scope>
    <source>
        <strain evidence="3 4">MWH-C5</strain>
    </source>
</reference>
<proteinExistence type="predicted"/>
<sequence>MSVWRVVTFVAVLIATTCGLTACSAAAPQLDTLTQAEPDSTRQRAMRRLSLASAYYEQNQNDVAHQEVRAALQIDPNYADAYSLLGLIHQRAKAPALAQQSFEQALQLASQPPVRANELAAIQHNYGWFLCEQNRDADAQTQFDRALSQPGYASADKTNKAIEFCKKRAAQADTRPRNN</sequence>
<keyword evidence="2" id="KW-0732">Signal</keyword>
<evidence type="ECO:0000313" key="4">
    <source>
        <dbReference type="Proteomes" id="UP000251341"/>
    </source>
</evidence>
<dbReference type="RefSeq" id="WP_108402685.1">
    <property type="nucleotide sequence ID" value="NZ_NESP01000001.1"/>
</dbReference>
<dbReference type="AlphaFoldDB" id="A0A315ETD4"/>
<feature type="signal peptide" evidence="2">
    <location>
        <begin position="1"/>
        <end position="22"/>
    </location>
</feature>